<organism evidence="2 3">
    <name type="scientific">Virgibacillus kekensis</name>
    <dbReference type="NCBI Taxonomy" id="202261"/>
    <lineage>
        <taxon>Bacteria</taxon>
        <taxon>Bacillati</taxon>
        <taxon>Bacillota</taxon>
        <taxon>Bacilli</taxon>
        <taxon>Bacillales</taxon>
        <taxon>Bacillaceae</taxon>
        <taxon>Virgibacillus</taxon>
    </lineage>
</organism>
<dbReference type="RefSeq" id="WP_390297060.1">
    <property type="nucleotide sequence ID" value="NZ_JBHSFU010000007.1"/>
</dbReference>
<evidence type="ECO:0000313" key="2">
    <source>
        <dbReference type="EMBL" id="MFC4559267.1"/>
    </source>
</evidence>
<sequence length="61" mass="6582">MYDNNEEHEKPFNDAIDHFQKVEGGPSAGMGGRLPLPIRIIGYCILAAIVLLVIGGVIGNF</sequence>
<keyword evidence="3" id="KW-1185">Reference proteome</keyword>
<dbReference type="EMBL" id="JBHSFU010000007">
    <property type="protein sequence ID" value="MFC4559267.1"/>
    <property type="molecule type" value="Genomic_DNA"/>
</dbReference>
<keyword evidence="1" id="KW-0812">Transmembrane</keyword>
<proteinExistence type="predicted"/>
<evidence type="ECO:0000256" key="1">
    <source>
        <dbReference type="SAM" id="Phobius"/>
    </source>
</evidence>
<evidence type="ECO:0000313" key="3">
    <source>
        <dbReference type="Proteomes" id="UP001595989"/>
    </source>
</evidence>
<keyword evidence="1" id="KW-1133">Transmembrane helix</keyword>
<keyword evidence="1" id="KW-0472">Membrane</keyword>
<gene>
    <name evidence="2" type="ORF">ACFO3D_13795</name>
</gene>
<accession>A0ABV9DKC6</accession>
<name>A0ABV9DKC6_9BACI</name>
<reference evidence="3" key="1">
    <citation type="journal article" date="2019" name="Int. J. Syst. Evol. Microbiol.">
        <title>The Global Catalogue of Microorganisms (GCM) 10K type strain sequencing project: providing services to taxonomists for standard genome sequencing and annotation.</title>
        <authorList>
            <consortium name="The Broad Institute Genomics Platform"/>
            <consortium name="The Broad Institute Genome Sequencing Center for Infectious Disease"/>
            <person name="Wu L."/>
            <person name="Ma J."/>
        </authorList>
    </citation>
    <scope>NUCLEOTIDE SEQUENCE [LARGE SCALE GENOMIC DNA]</scope>
    <source>
        <strain evidence="3">CGMCC 4.7426</strain>
    </source>
</reference>
<evidence type="ECO:0008006" key="4">
    <source>
        <dbReference type="Google" id="ProtNLM"/>
    </source>
</evidence>
<feature type="transmembrane region" description="Helical" evidence="1">
    <location>
        <begin position="40"/>
        <end position="59"/>
    </location>
</feature>
<comment type="caution">
    <text evidence="2">The sequence shown here is derived from an EMBL/GenBank/DDBJ whole genome shotgun (WGS) entry which is preliminary data.</text>
</comment>
<protein>
    <recommendedName>
        <fullName evidence="4">Amino acid transporter</fullName>
    </recommendedName>
</protein>
<dbReference type="Proteomes" id="UP001595989">
    <property type="component" value="Unassembled WGS sequence"/>
</dbReference>